<reference evidence="12" key="1">
    <citation type="journal article" date="2019" name="Nat. Commun.">
        <title>Expansion of phycobilisome linker gene families in mesophilic red algae.</title>
        <authorList>
            <person name="Lee J."/>
            <person name="Kim D."/>
            <person name="Bhattacharya D."/>
            <person name="Yoon H.S."/>
        </authorList>
    </citation>
    <scope>NUCLEOTIDE SEQUENCE [LARGE SCALE GENOMIC DNA]</scope>
    <source>
        <strain evidence="12">CCMP 1328</strain>
    </source>
</reference>
<evidence type="ECO:0000256" key="2">
    <source>
        <dbReference type="ARBA" id="ARBA00006375"/>
    </source>
</evidence>
<dbReference type="PRINTS" id="PR00926">
    <property type="entry name" value="MITOCARRIER"/>
</dbReference>
<dbReference type="OrthoDB" id="3148at2759"/>
<comment type="subcellular location">
    <subcellularLocation>
        <location evidence="1">Membrane</location>
        <topology evidence="1">Multi-pass membrane protein</topology>
    </subcellularLocation>
</comment>
<keyword evidence="12" id="KW-1185">Reference proteome</keyword>
<dbReference type="PANTHER" id="PTHR45667">
    <property type="entry name" value="S-ADENOSYLMETHIONINE MITOCHONDRIAL CARRIER PROTEIN"/>
    <property type="match status" value="1"/>
</dbReference>
<evidence type="ECO:0000256" key="9">
    <source>
        <dbReference type="RuleBase" id="RU000488"/>
    </source>
</evidence>
<evidence type="ECO:0000313" key="12">
    <source>
        <dbReference type="Proteomes" id="UP000324585"/>
    </source>
</evidence>
<evidence type="ECO:0000256" key="1">
    <source>
        <dbReference type="ARBA" id="ARBA00004141"/>
    </source>
</evidence>
<dbReference type="Proteomes" id="UP000324585">
    <property type="component" value="Unassembled WGS sequence"/>
</dbReference>
<dbReference type="InterPro" id="IPR002067">
    <property type="entry name" value="MCP"/>
</dbReference>
<evidence type="ECO:0000256" key="5">
    <source>
        <dbReference type="ARBA" id="ARBA00022737"/>
    </source>
</evidence>
<proteinExistence type="inferred from homology"/>
<feature type="transmembrane region" description="Helical" evidence="10">
    <location>
        <begin position="153"/>
        <end position="171"/>
    </location>
</feature>
<dbReference type="Gene3D" id="1.50.40.10">
    <property type="entry name" value="Mitochondrial carrier domain"/>
    <property type="match status" value="2"/>
</dbReference>
<dbReference type="SUPFAM" id="SSF103506">
    <property type="entry name" value="Mitochondrial carrier"/>
    <property type="match status" value="1"/>
</dbReference>
<evidence type="ECO:0000256" key="10">
    <source>
        <dbReference type="SAM" id="Phobius"/>
    </source>
</evidence>
<dbReference type="PROSITE" id="PS50920">
    <property type="entry name" value="SOLCAR"/>
    <property type="match status" value="2"/>
</dbReference>
<evidence type="ECO:0000313" key="11">
    <source>
        <dbReference type="EMBL" id="KAA8495506.1"/>
    </source>
</evidence>
<dbReference type="InterPro" id="IPR018108">
    <property type="entry name" value="MCP_transmembrane"/>
</dbReference>
<keyword evidence="7 8" id="KW-0472">Membrane</keyword>
<name>A0A5J4YVX1_PORPP</name>
<evidence type="ECO:0000256" key="6">
    <source>
        <dbReference type="ARBA" id="ARBA00022989"/>
    </source>
</evidence>
<comment type="similarity">
    <text evidence="2 9">Belongs to the mitochondrial carrier (TC 2.A.29) family.</text>
</comment>
<evidence type="ECO:0000256" key="8">
    <source>
        <dbReference type="PROSITE-ProRule" id="PRU00282"/>
    </source>
</evidence>
<dbReference type="GO" id="GO:0055085">
    <property type="term" value="P:transmembrane transport"/>
    <property type="evidence" value="ECO:0007669"/>
    <property type="project" value="InterPro"/>
</dbReference>
<keyword evidence="3 9" id="KW-0813">Transport</keyword>
<comment type="caution">
    <text evidence="11">The sequence shown here is derived from an EMBL/GenBank/DDBJ whole genome shotgun (WGS) entry which is preliminary data.</text>
</comment>
<evidence type="ECO:0000256" key="3">
    <source>
        <dbReference type="ARBA" id="ARBA00022448"/>
    </source>
</evidence>
<feature type="transmembrane region" description="Helical" evidence="10">
    <location>
        <begin position="112"/>
        <end position="133"/>
    </location>
</feature>
<organism evidence="11 12">
    <name type="scientific">Porphyridium purpureum</name>
    <name type="common">Red alga</name>
    <name type="synonym">Porphyridium cruentum</name>
    <dbReference type="NCBI Taxonomy" id="35688"/>
    <lineage>
        <taxon>Eukaryota</taxon>
        <taxon>Rhodophyta</taxon>
        <taxon>Bangiophyceae</taxon>
        <taxon>Porphyridiales</taxon>
        <taxon>Porphyridiaceae</taxon>
        <taxon>Porphyridium</taxon>
    </lineage>
</organism>
<accession>A0A5J4YVX1</accession>
<dbReference type="Pfam" id="PF00153">
    <property type="entry name" value="Mito_carr"/>
    <property type="match status" value="2"/>
</dbReference>
<dbReference type="InterPro" id="IPR023395">
    <property type="entry name" value="MCP_dom_sf"/>
</dbReference>
<keyword evidence="6 10" id="KW-1133">Transmembrane helix</keyword>
<dbReference type="GO" id="GO:0016020">
    <property type="term" value="C:membrane"/>
    <property type="evidence" value="ECO:0007669"/>
    <property type="project" value="UniProtKB-SubCell"/>
</dbReference>
<evidence type="ECO:0000256" key="7">
    <source>
        <dbReference type="ARBA" id="ARBA00023136"/>
    </source>
</evidence>
<feature type="repeat" description="Solcar" evidence="8">
    <location>
        <begin position="148"/>
        <end position="230"/>
    </location>
</feature>
<sequence>MDALGRACAGWTLERDAEEIGAALFRMGAVEDVERREAGRETGKAVSTPRLSVAEYQLAAGAAGAISKLLLFPFDTVKTRLQFLRSRGPQSARFSSRNAILKFVKREGIAGLYRGIFGALVGVLPYSLCYMPTYEALKRELGMNENLSPFLRQVIAGAGAGLVGSVVRVPIEMVKKRVQVGIYDNFFQSFRRIFLEGGIMAFYGGYGSALVYDVPYNAIQFAVLENIKRAFLLLKQKSIGSGQEVVIRDWDNVLLGGFTGVITKSSAKKASLLCGRVPFRDSCGLRLEAVSGTLRTSLLGSASPRGN</sequence>
<dbReference type="AlphaFoldDB" id="A0A5J4YVX1"/>
<feature type="repeat" description="Solcar" evidence="8">
    <location>
        <begin position="51"/>
        <end position="140"/>
    </location>
</feature>
<protein>
    <submittedName>
        <fullName evidence="11">Putative S-adenosylmethionine carrier 2, chloroplastic</fullName>
    </submittedName>
</protein>
<evidence type="ECO:0000256" key="4">
    <source>
        <dbReference type="ARBA" id="ARBA00022692"/>
    </source>
</evidence>
<keyword evidence="5" id="KW-0677">Repeat</keyword>
<gene>
    <name evidence="11" type="ORF">FVE85_1661</name>
</gene>
<dbReference type="EMBL" id="VRMN01000003">
    <property type="protein sequence ID" value="KAA8495506.1"/>
    <property type="molecule type" value="Genomic_DNA"/>
</dbReference>
<keyword evidence="4 8" id="KW-0812">Transmembrane</keyword>